<reference evidence="1 2" key="1">
    <citation type="journal article" date="2019" name="Nat. Ecol. Evol.">
        <title>Megaphylogeny resolves global patterns of mushroom evolution.</title>
        <authorList>
            <person name="Varga T."/>
            <person name="Krizsan K."/>
            <person name="Foldi C."/>
            <person name="Dima B."/>
            <person name="Sanchez-Garcia M."/>
            <person name="Sanchez-Ramirez S."/>
            <person name="Szollosi G.J."/>
            <person name="Szarkandi J.G."/>
            <person name="Papp V."/>
            <person name="Albert L."/>
            <person name="Andreopoulos W."/>
            <person name="Angelini C."/>
            <person name="Antonin V."/>
            <person name="Barry K.W."/>
            <person name="Bougher N.L."/>
            <person name="Buchanan P."/>
            <person name="Buyck B."/>
            <person name="Bense V."/>
            <person name="Catcheside P."/>
            <person name="Chovatia M."/>
            <person name="Cooper J."/>
            <person name="Damon W."/>
            <person name="Desjardin D."/>
            <person name="Finy P."/>
            <person name="Geml J."/>
            <person name="Haridas S."/>
            <person name="Hughes K."/>
            <person name="Justo A."/>
            <person name="Karasinski D."/>
            <person name="Kautmanova I."/>
            <person name="Kiss B."/>
            <person name="Kocsube S."/>
            <person name="Kotiranta H."/>
            <person name="LaButti K.M."/>
            <person name="Lechner B.E."/>
            <person name="Liimatainen K."/>
            <person name="Lipzen A."/>
            <person name="Lukacs Z."/>
            <person name="Mihaltcheva S."/>
            <person name="Morgado L.N."/>
            <person name="Niskanen T."/>
            <person name="Noordeloos M.E."/>
            <person name="Ohm R.A."/>
            <person name="Ortiz-Santana B."/>
            <person name="Ovrebo C."/>
            <person name="Racz N."/>
            <person name="Riley R."/>
            <person name="Savchenko A."/>
            <person name="Shiryaev A."/>
            <person name="Soop K."/>
            <person name="Spirin V."/>
            <person name="Szebenyi C."/>
            <person name="Tomsovsky M."/>
            <person name="Tulloss R.E."/>
            <person name="Uehling J."/>
            <person name="Grigoriev I.V."/>
            <person name="Vagvolgyi C."/>
            <person name="Papp T."/>
            <person name="Martin F.M."/>
            <person name="Miettinen O."/>
            <person name="Hibbett D.S."/>
            <person name="Nagy L.G."/>
        </authorList>
    </citation>
    <scope>NUCLEOTIDE SEQUENCE [LARGE SCALE GENOMIC DNA]</scope>
    <source>
        <strain evidence="1 2">NL-1719</strain>
    </source>
</reference>
<name>A0ACD3BCV0_9AGAR</name>
<proteinExistence type="predicted"/>
<organism evidence="1 2">
    <name type="scientific">Pluteus cervinus</name>
    <dbReference type="NCBI Taxonomy" id="181527"/>
    <lineage>
        <taxon>Eukaryota</taxon>
        <taxon>Fungi</taxon>
        <taxon>Dikarya</taxon>
        <taxon>Basidiomycota</taxon>
        <taxon>Agaricomycotina</taxon>
        <taxon>Agaricomycetes</taxon>
        <taxon>Agaricomycetidae</taxon>
        <taxon>Agaricales</taxon>
        <taxon>Pluteineae</taxon>
        <taxon>Pluteaceae</taxon>
        <taxon>Pluteus</taxon>
    </lineage>
</organism>
<accession>A0ACD3BCV0</accession>
<keyword evidence="1" id="KW-0456">Lyase</keyword>
<dbReference type="Proteomes" id="UP000308600">
    <property type="component" value="Unassembled WGS sequence"/>
</dbReference>
<protein>
    <submittedName>
        <fullName evidence="1">Polysaccharide lyase family 14 protein</fullName>
    </submittedName>
</protein>
<evidence type="ECO:0000313" key="2">
    <source>
        <dbReference type="Proteomes" id="UP000308600"/>
    </source>
</evidence>
<keyword evidence="2" id="KW-1185">Reference proteome</keyword>
<evidence type="ECO:0000313" key="1">
    <source>
        <dbReference type="EMBL" id="TFK75432.1"/>
    </source>
</evidence>
<sequence length="351" mass="37323">MVAAATLLFSLCTTLSRLNLVSAAIQLSAQQLAAQYSLTTSTAFPFPTATQSTGDTQSLITSKWSLAKGRIQDGPNNLDFVSDPFPNAPPPTGIPSNNSTGPVLRVTYPSGSFSHDTGGAQLINLWNTSDGTSFGSMIISYEVAFDSGFNWVKGGKLPGLRGGLDTTGCSGGSQANGQTCFSSRVMWRKSGDGEVYAYIPTPNHLCTDSNIICNPDFGTSISRNSFGFESARWNRITMLVQMNDPPNVANGNVRLFFNDIQALSTGDLQFRSASSLSINGMYFSTFFGGDDPSWATPQTTHTYFRNLQLWAGSAPSNLTGSLVKSAASSQTLGYGGLSGIAAFTLFTVYLL</sequence>
<dbReference type="EMBL" id="ML208263">
    <property type="protein sequence ID" value="TFK75432.1"/>
    <property type="molecule type" value="Genomic_DNA"/>
</dbReference>
<gene>
    <name evidence="1" type="ORF">BDN72DRAFT_518288</name>
</gene>